<dbReference type="InterPro" id="IPR004274">
    <property type="entry name" value="FCP1_dom"/>
</dbReference>
<feature type="domain" description="FCP1 homology" evidence="5">
    <location>
        <begin position="117"/>
        <end position="298"/>
    </location>
</feature>
<evidence type="ECO:0000256" key="4">
    <source>
        <dbReference type="ARBA" id="ARBA00023136"/>
    </source>
</evidence>
<dbReference type="Pfam" id="PF21729">
    <property type="entry name" value="IRX15_IRX15L_GXM"/>
    <property type="match status" value="1"/>
</dbReference>
<dbReference type="SMART" id="SM00577">
    <property type="entry name" value="CPDc"/>
    <property type="match status" value="1"/>
</dbReference>
<keyword evidence="3" id="KW-1133">Transmembrane helix</keyword>
<dbReference type="InterPro" id="IPR023214">
    <property type="entry name" value="HAD_sf"/>
</dbReference>
<comment type="subcellular location">
    <subcellularLocation>
        <location evidence="1">Golgi apparatus membrane</location>
        <topology evidence="1">Single-pass membrane protein</topology>
    </subcellularLocation>
</comment>
<dbReference type="InterPro" id="IPR006514">
    <property type="entry name" value="IRX15/GXM/AGM"/>
</dbReference>
<dbReference type="SUPFAM" id="SSF56784">
    <property type="entry name" value="HAD-like"/>
    <property type="match status" value="1"/>
</dbReference>
<proteinExistence type="predicted"/>
<dbReference type="PANTHER" id="PTHR12210">
    <property type="entry name" value="DULLARD PROTEIN PHOSPHATASE"/>
    <property type="match status" value="1"/>
</dbReference>
<organism evidence="6 7">
    <name type="scientific">Salix viminalis</name>
    <name type="common">Common osier</name>
    <name type="synonym">Basket willow</name>
    <dbReference type="NCBI Taxonomy" id="40686"/>
    <lineage>
        <taxon>Eukaryota</taxon>
        <taxon>Viridiplantae</taxon>
        <taxon>Streptophyta</taxon>
        <taxon>Embryophyta</taxon>
        <taxon>Tracheophyta</taxon>
        <taxon>Spermatophyta</taxon>
        <taxon>Magnoliopsida</taxon>
        <taxon>eudicotyledons</taxon>
        <taxon>Gunneridae</taxon>
        <taxon>Pentapetalae</taxon>
        <taxon>rosids</taxon>
        <taxon>fabids</taxon>
        <taxon>Malpighiales</taxon>
        <taxon>Salicaceae</taxon>
        <taxon>Saliceae</taxon>
        <taxon>Salix</taxon>
    </lineage>
</organism>
<dbReference type="Gene3D" id="3.40.50.1000">
    <property type="entry name" value="HAD superfamily/HAD-like"/>
    <property type="match status" value="1"/>
</dbReference>
<keyword evidence="2" id="KW-0812">Transmembrane</keyword>
<dbReference type="PROSITE" id="PS50969">
    <property type="entry name" value="FCP1"/>
    <property type="match status" value="1"/>
</dbReference>
<dbReference type="GO" id="GO:0045492">
    <property type="term" value="P:xylan biosynthetic process"/>
    <property type="evidence" value="ECO:0007669"/>
    <property type="project" value="InterPro"/>
</dbReference>
<dbReference type="Pfam" id="PF03031">
    <property type="entry name" value="NIF"/>
    <property type="match status" value="1"/>
</dbReference>
<evidence type="ECO:0000256" key="3">
    <source>
        <dbReference type="ARBA" id="ARBA00022989"/>
    </source>
</evidence>
<dbReference type="InterPro" id="IPR036412">
    <property type="entry name" value="HAD-like_sf"/>
</dbReference>
<dbReference type="Proteomes" id="UP001151529">
    <property type="component" value="Chromosome 15Z"/>
</dbReference>
<accession>A0A9Q0NVU0</accession>
<name>A0A9Q0NVU0_SALVM</name>
<evidence type="ECO:0000256" key="2">
    <source>
        <dbReference type="ARBA" id="ARBA00022692"/>
    </source>
</evidence>
<keyword evidence="7" id="KW-1185">Reference proteome</keyword>
<evidence type="ECO:0000256" key="1">
    <source>
        <dbReference type="ARBA" id="ARBA00004194"/>
    </source>
</evidence>
<dbReference type="GO" id="GO:0000139">
    <property type="term" value="C:Golgi membrane"/>
    <property type="evidence" value="ECO:0007669"/>
    <property type="project" value="UniProtKB-SubCell"/>
</dbReference>
<dbReference type="AlphaFoldDB" id="A0A9Q0NVU0"/>
<keyword evidence="4" id="KW-0472">Membrane</keyword>
<evidence type="ECO:0000313" key="7">
    <source>
        <dbReference type="Proteomes" id="UP001151529"/>
    </source>
</evidence>
<evidence type="ECO:0000259" key="5">
    <source>
        <dbReference type="PROSITE" id="PS50969"/>
    </source>
</evidence>
<dbReference type="EMBL" id="JAPFFL010000015">
    <property type="protein sequence ID" value="KAJ6676857.1"/>
    <property type="molecule type" value="Genomic_DNA"/>
</dbReference>
<reference evidence="6" key="2">
    <citation type="journal article" date="2023" name="Int. J. Mol. Sci.">
        <title>De Novo Assembly and Annotation of 11 Diverse Shrub Willow (Salix) Genomes Reveals Novel Gene Organization in Sex-Linked Regions.</title>
        <authorList>
            <person name="Hyden B."/>
            <person name="Feng K."/>
            <person name="Yates T.B."/>
            <person name="Jawdy S."/>
            <person name="Cereghino C."/>
            <person name="Smart L.B."/>
            <person name="Muchero W."/>
        </authorList>
    </citation>
    <scope>NUCLEOTIDE SEQUENCE [LARGE SCALE GENOMIC DNA]</scope>
    <source>
        <tissue evidence="6">Shoot tip</tissue>
    </source>
</reference>
<gene>
    <name evidence="6" type="ORF">OIU85_010073</name>
</gene>
<dbReference type="OrthoDB" id="1711508at2759"/>
<comment type="caution">
    <text evidence="6">The sequence shown here is derived from an EMBL/GenBank/DDBJ whole genome shotgun (WGS) entry which is preliminary data.</text>
</comment>
<protein>
    <submittedName>
        <fullName evidence="6">NUCLEAR LIM INTERACTOR-INTERACTING FACTOR-RELATED</fullName>
    </submittedName>
</protein>
<dbReference type="InterPro" id="IPR050365">
    <property type="entry name" value="TIM50"/>
</dbReference>
<sequence>MALDEHEEALPIQNITLNSVPTKALLQYKRRKRKTDDKTSSLLKDSSIENSTSLSALPNRQCEVIFKYSRNRRKKTPSCVVSEHEEAFPIQNNTLNPVPTKEVKIPGVCTLEQPRIGRVTKKLLILDVNGLLVDIVSYVSVGYQANIEISGKSVFKRPFCDDFLRFCFQKFDVGVWSSRTKRNLNPLIDFLFGDSRHKLLFCWDQSHCTDTGFTTVENTSKPMFLKELKKLWEYLESTPHLNKGEYDESNTLLLDDSPYKALCNPVHTAIFPQSYRYRDGADSSLGPDGDLRLYLERLAEAQNAKLCILRSRSRAPPRDLTSHQEASSSGGVATAGVTAQQFIKIIVDPRISRYQLAHEALGSVNAIYTAGLMARNRENGEADVFVHDVDRVIEDKFSKFFSLYRLAHEAFGRMNAIYTDGLMARNREKVVVYGNWEATEGTTSRYRLAHEAFGRMNAIYTAGLMARNREKGVKGTTNRSGVAALWPSLGCDELLARFTAGEKAQQGWRHNLAILLKSSVIRESSGYLTSTLLSKCLSMAFGRQRKGQPTGQASQEVTEGTTNRLGVAGLWPRVVCGGRDILIVYTIGKICFERDSPTGKASQPSSSLKSSVIRESPGVNLPMWHGG</sequence>
<evidence type="ECO:0000313" key="6">
    <source>
        <dbReference type="EMBL" id="KAJ6676857.1"/>
    </source>
</evidence>
<reference evidence="6" key="1">
    <citation type="submission" date="2022-11" db="EMBL/GenBank/DDBJ databases">
        <authorList>
            <person name="Hyden B.L."/>
            <person name="Feng K."/>
            <person name="Yates T."/>
            <person name="Jawdy S."/>
            <person name="Smart L.B."/>
            <person name="Muchero W."/>
        </authorList>
    </citation>
    <scope>NUCLEOTIDE SEQUENCE</scope>
    <source>
        <tissue evidence="6">Shoot tip</tissue>
    </source>
</reference>